<dbReference type="EMBL" id="QGDJ01000006">
    <property type="protein sequence ID" value="PWJ17512.1"/>
    <property type="molecule type" value="Genomic_DNA"/>
</dbReference>
<proteinExistence type="predicted"/>
<dbReference type="EMBL" id="UETC01000006">
    <property type="protein sequence ID" value="SSA47635.1"/>
    <property type="molecule type" value="Genomic_DNA"/>
</dbReference>
<dbReference type="Proteomes" id="UP000251571">
    <property type="component" value="Unassembled WGS sequence"/>
</dbReference>
<keyword evidence="3" id="KW-1185">Reference proteome</keyword>
<sequence>MLRLAAIFAAGFACLWSILPATSSEDATDLEWSPEGD</sequence>
<protein>
    <submittedName>
        <fullName evidence="2">Uncharacterized protein</fullName>
    </submittedName>
</protein>
<organism evidence="2 4">
    <name type="scientific">Jannaschia seohaensis</name>
    <dbReference type="NCBI Taxonomy" id="475081"/>
    <lineage>
        <taxon>Bacteria</taxon>
        <taxon>Pseudomonadati</taxon>
        <taxon>Pseudomonadota</taxon>
        <taxon>Alphaproteobacteria</taxon>
        <taxon>Rhodobacterales</taxon>
        <taxon>Roseobacteraceae</taxon>
        <taxon>Jannaschia</taxon>
    </lineage>
</organism>
<evidence type="ECO:0000313" key="1">
    <source>
        <dbReference type="EMBL" id="PWJ17512.1"/>
    </source>
</evidence>
<name>A0A2Y9AUH3_9RHOB</name>
<dbReference type="AlphaFoldDB" id="A0A2Y9AUH3"/>
<reference evidence="1 3" key="2">
    <citation type="submission" date="2018-03" db="EMBL/GenBank/DDBJ databases">
        <title>Genomic Encyclopedia of Archaeal and Bacterial Type Strains, Phase II (KMG-II): from individual species to whole genera.</title>
        <authorList>
            <person name="Goeker M."/>
        </authorList>
    </citation>
    <scope>NUCLEOTIDE SEQUENCE [LARGE SCALE GENOMIC DNA]</scope>
    <source>
        <strain evidence="1 3">DSM 25227</strain>
    </source>
</reference>
<evidence type="ECO:0000313" key="3">
    <source>
        <dbReference type="Proteomes" id="UP000245839"/>
    </source>
</evidence>
<evidence type="ECO:0000313" key="2">
    <source>
        <dbReference type="EMBL" id="SSA47635.1"/>
    </source>
</evidence>
<accession>A0A2Y9AUH3</accession>
<dbReference type="Proteomes" id="UP000245839">
    <property type="component" value="Unassembled WGS sequence"/>
</dbReference>
<reference evidence="2 4" key="1">
    <citation type="submission" date="2016-10" db="EMBL/GenBank/DDBJ databases">
        <authorList>
            <person name="Cai Z."/>
        </authorList>
    </citation>
    <scope>NUCLEOTIDE SEQUENCE [LARGE SCALE GENOMIC DNA]</scope>
    <source>
        <strain evidence="2 4">DSM 25227</strain>
    </source>
</reference>
<gene>
    <name evidence="1" type="ORF">BCF38_106123</name>
    <name evidence="2" type="ORF">SAMN05421539_106123</name>
</gene>
<evidence type="ECO:0000313" key="4">
    <source>
        <dbReference type="Proteomes" id="UP000251571"/>
    </source>
</evidence>